<feature type="region of interest" description="Disordered" evidence="1">
    <location>
        <begin position="61"/>
        <end position="85"/>
    </location>
</feature>
<evidence type="ECO:0000256" key="2">
    <source>
        <dbReference type="SAM" id="Phobius"/>
    </source>
</evidence>
<dbReference type="Pfam" id="PF06541">
    <property type="entry name" value="ABC_trans_CmpB"/>
    <property type="match status" value="1"/>
</dbReference>
<evidence type="ECO:0000256" key="1">
    <source>
        <dbReference type="SAM" id="MobiDB-lite"/>
    </source>
</evidence>
<keyword evidence="2" id="KW-0472">Membrane</keyword>
<evidence type="ECO:0000313" key="4">
    <source>
        <dbReference type="Proteomes" id="UP000273154"/>
    </source>
</evidence>
<dbReference type="RefSeq" id="WP_126421207.1">
    <property type="nucleotide sequence ID" value="NZ_AP019367.1"/>
</dbReference>
<dbReference type="InterPro" id="IPR010540">
    <property type="entry name" value="CmpB_TMEM229"/>
</dbReference>
<sequence>MLNVLLILAFFGLVYVAVQHLARTLGYRSARGRSFRKLVHRGKVPADLTEAADEVIIDRQRRRSARKHHDPAYASLKTQPKPRLSTEQVQALREARASVREDFLEHMRPGFYHYVIIFIVASVAGLILEMVWMFVSSGRTELRVGLVWGPFSPLYGFGACLLTMVLWNFRTAPRGQVFVLSALLGGGLEQTTGMLMENLFHAQSWTYLGLPDAITQWIAWRFIFAWGVIGLVWCRVVMPEVIYRIGEPTTRAQVVIVTVMTVLLIVDMLATVFCFYRKAQRDAGIPPSNPVDAYVDARFNDEFIANRFQNLVVGQDLEPNK</sequence>
<accession>A0A3G9JWT9</accession>
<protein>
    <recommendedName>
        <fullName evidence="5">ABC transporter permease</fullName>
    </recommendedName>
</protein>
<feature type="transmembrane region" description="Helical" evidence="2">
    <location>
        <begin position="147"/>
        <end position="169"/>
    </location>
</feature>
<organism evidence="3 4">
    <name type="scientific">Parolsenella catena</name>
    <dbReference type="NCBI Taxonomy" id="2003188"/>
    <lineage>
        <taxon>Bacteria</taxon>
        <taxon>Bacillati</taxon>
        <taxon>Actinomycetota</taxon>
        <taxon>Coriobacteriia</taxon>
        <taxon>Coriobacteriales</taxon>
        <taxon>Atopobiaceae</taxon>
        <taxon>Parolsenella</taxon>
    </lineage>
</organism>
<dbReference type="KEGG" id="pcat:Pcatena_04200"/>
<feature type="transmembrane region" description="Helical" evidence="2">
    <location>
        <begin position="111"/>
        <end position="135"/>
    </location>
</feature>
<feature type="transmembrane region" description="Helical" evidence="2">
    <location>
        <begin position="217"/>
        <end position="238"/>
    </location>
</feature>
<keyword evidence="4" id="KW-1185">Reference proteome</keyword>
<name>A0A3G9JWT9_9ACTN</name>
<evidence type="ECO:0000313" key="3">
    <source>
        <dbReference type="EMBL" id="BBH49833.1"/>
    </source>
</evidence>
<feature type="transmembrane region" description="Helical" evidence="2">
    <location>
        <begin position="250"/>
        <end position="276"/>
    </location>
</feature>
<keyword evidence="2" id="KW-0812">Transmembrane</keyword>
<keyword evidence="2" id="KW-1133">Transmembrane helix</keyword>
<gene>
    <name evidence="3" type="ORF">Pcatena_04200</name>
</gene>
<evidence type="ECO:0008006" key="5">
    <source>
        <dbReference type="Google" id="ProtNLM"/>
    </source>
</evidence>
<proteinExistence type="predicted"/>
<reference evidence="4" key="1">
    <citation type="submission" date="2018-11" db="EMBL/GenBank/DDBJ databases">
        <title>Comparative genomics of Parolsenella catena and Libanicoccus massiliensis: Reclassification of Libanicoccus massiliensis as Parolsenella massiliensis comb. nov.</title>
        <authorList>
            <person name="Sakamoto M."/>
            <person name="Ikeyama N."/>
            <person name="Murakami T."/>
            <person name="Mori H."/>
            <person name="Yuki M."/>
            <person name="Ohkuma M."/>
        </authorList>
    </citation>
    <scope>NUCLEOTIDE SEQUENCE [LARGE SCALE GENOMIC DNA]</scope>
    <source>
        <strain evidence="4">JCM 31932</strain>
    </source>
</reference>
<dbReference type="GeneID" id="88848567"/>
<dbReference type="EMBL" id="AP019367">
    <property type="protein sequence ID" value="BBH49833.1"/>
    <property type="molecule type" value="Genomic_DNA"/>
</dbReference>
<dbReference type="AlphaFoldDB" id="A0A3G9JWT9"/>
<dbReference type="OrthoDB" id="9789229at2"/>
<dbReference type="Proteomes" id="UP000273154">
    <property type="component" value="Chromosome"/>
</dbReference>